<dbReference type="AlphaFoldDB" id="A0A0M0HLC6"/>
<evidence type="ECO:0000256" key="2">
    <source>
        <dbReference type="ARBA" id="ARBA00023015"/>
    </source>
</evidence>
<feature type="domain" description="RNA polymerase sigma-70 region 2" evidence="5">
    <location>
        <begin position="15"/>
        <end position="80"/>
    </location>
</feature>
<dbReference type="InterPro" id="IPR013324">
    <property type="entry name" value="RNA_pol_sigma_r3/r4-like"/>
</dbReference>
<protein>
    <submittedName>
        <fullName evidence="7">RNA polymerase subunit sigma</fullName>
    </submittedName>
</protein>
<dbReference type="Gene3D" id="1.10.1740.10">
    <property type="match status" value="1"/>
</dbReference>
<dbReference type="Gene3D" id="1.10.10.10">
    <property type="entry name" value="Winged helix-like DNA-binding domain superfamily/Winged helix DNA-binding domain"/>
    <property type="match status" value="1"/>
</dbReference>
<dbReference type="GO" id="GO:0003677">
    <property type="term" value="F:DNA binding"/>
    <property type="evidence" value="ECO:0007669"/>
    <property type="project" value="InterPro"/>
</dbReference>
<keyword evidence="3" id="KW-0731">Sigma factor</keyword>
<dbReference type="NCBIfam" id="TIGR02937">
    <property type="entry name" value="sigma70-ECF"/>
    <property type="match status" value="1"/>
</dbReference>
<comment type="similarity">
    <text evidence="1">Belongs to the sigma-70 factor family. ECF subfamily.</text>
</comment>
<evidence type="ECO:0000256" key="4">
    <source>
        <dbReference type="ARBA" id="ARBA00023163"/>
    </source>
</evidence>
<name>A0A0M0HLC6_VIBNE</name>
<dbReference type="InterPro" id="IPR007627">
    <property type="entry name" value="RNA_pol_sigma70_r2"/>
</dbReference>
<comment type="caution">
    <text evidence="7">The sequence shown here is derived from an EMBL/GenBank/DDBJ whole genome shotgun (WGS) entry which is preliminary data.</text>
</comment>
<evidence type="ECO:0000313" key="7">
    <source>
        <dbReference type="EMBL" id="KOO02874.1"/>
    </source>
</evidence>
<dbReference type="Pfam" id="PF04542">
    <property type="entry name" value="Sigma70_r2"/>
    <property type="match status" value="1"/>
</dbReference>
<dbReference type="PANTHER" id="PTHR43133:SF63">
    <property type="entry name" value="RNA POLYMERASE SIGMA FACTOR FECI-RELATED"/>
    <property type="match status" value="1"/>
</dbReference>
<sequence>MTAISPMDINEVDSMYREHHSWLSLFIQRRLSCPHISADLVQDTYLRLLVSGKLPERKDSRRYLTHIAKGLVVDTYRRRRIEAAYLELLERVPEEVAASPETQTMMVEVLVEIDAMQHKQPFKVRQALILRQMEGLSYKEIAQRLEVSVSSVEKYVAKALQSCMLAAMKGYY</sequence>
<reference evidence="8" key="1">
    <citation type="submission" date="2015-08" db="EMBL/GenBank/DDBJ databases">
        <title>Vibrio galatheae sp. nov., a novel member of the Vibrionaceae family isolated from the Solomon Islands.</title>
        <authorList>
            <person name="Giubergia S."/>
            <person name="Machado H."/>
            <person name="Mateiu R.V."/>
            <person name="Gram L."/>
        </authorList>
    </citation>
    <scope>NUCLEOTIDE SEQUENCE [LARGE SCALE GENOMIC DNA]</scope>
    <source>
        <strain evidence="8">DSM 19584</strain>
    </source>
</reference>
<dbReference type="EMBL" id="LHPJ01000010">
    <property type="protein sequence ID" value="KOO02874.1"/>
    <property type="molecule type" value="Genomic_DNA"/>
</dbReference>
<dbReference type="InterPro" id="IPR013249">
    <property type="entry name" value="RNA_pol_sigma70_r4_t2"/>
</dbReference>
<keyword evidence="4" id="KW-0804">Transcription</keyword>
<organism evidence="7 8">
    <name type="scientific">Vibrio nereis</name>
    <dbReference type="NCBI Taxonomy" id="693"/>
    <lineage>
        <taxon>Bacteria</taxon>
        <taxon>Pseudomonadati</taxon>
        <taxon>Pseudomonadota</taxon>
        <taxon>Gammaproteobacteria</taxon>
        <taxon>Vibrionales</taxon>
        <taxon>Vibrionaceae</taxon>
        <taxon>Vibrio</taxon>
    </lineage>
</organism>
<dbReference type="Pfam" id="PF08281">
    <property type="entry name" value="Sigma70_r4_2"/>
    <property type="match status" value="1"/>
</dbReference>
<evidence type="ECO:0000259" key="5">
    <source>
        <dbReference type="Pfam" id="PF04542"/>
    </source>
</evidence>
<feature type="domain" description="RNA polymerase sigma factor 70 region 4 type 2" evidence="6">
    <location>
        <begin position="122"/>
        <end position="163"/>
    </location>
</feature>
<dbReference type="GO" id="GO:0016987">
    <property type="term" value="F:sigma factor activity"/>
    <property type="evidence" value="ECO:0007669"/>
    <property type="project" value="UniProtKB-KW"/>
</dbReference>
<dbReference type="PANTHER" id="PTHR43133">
    <property type="entry name" value="RNA POLYMERASE ECF-TYPE SIGMA FACTO"/>
    <property type="match status" value="1"/>
</dbReference>
<gene>
    <name evidence="7" type="ORF">AKJ17_13160</name>
</gene>
<dbReference type="GO" id="GO:0006352">
    <property type="term" value="P:DNA-templated transcription initiation"/>
    <property type="evidence" value="ECO:0007669"/>
    <property type="project" value="InterPro"/>
</dbReference>
<evidence type="ECO:0000256" key="3">
    <source>
        <dbReference type="ARBA" id="ARBA00023082"/>
    </source>
</evidence>
<dbReference type="OrthoDB" id="9797134at2"/>
<keyword evidence="8" id="KW-1185">Reference proteome</keyword>
<dbReference type="InterPro" id="IPR013325">
    <property type="entry name" value="RNA_pol_sigma_r2"/>
</dbReference>
<proteinExistence type="inferred from homology"/>
<dbReference type="SUPFAM" id="SSF88659">
    <property type="entry name" value="Sigma3 and sigma4 domains of RNA polymerase sigma factors"/>
    <property type="match status" value="1"/>
</dbReference>
<evidence type="ECO:0000313" key="8">
    <source>
        <dbReference type="Proteomes" id="UP000037515"/>
    </source>
</evidence>
<dbReference type="Proteomes" id="UP000037515">
    <property type="component" value="Unassembled WGS sequence"/>
</dbReference>
<evidence type="ECO:0000256" key="1">
    <source>
        <dbReference type="ARBA" id="ARBA00010641"/>
    </source>
</evidence>
<dbReference type="SUPFAM" id="SSF88946">
    <property type="entry name" value="Sigma2 domain of RNA polymerase sigma factors"/>
    <property type="match status" value="1"/>
</dbReference>
<dbReference type="PATRIC" id="fig|693.5.peg.2696"/>
<evidence type="ECO:0000259" key="6">
    <source>
        <dbReference type="Pfam" id="PF08281"/>
    </source>
</evidence>
<dbReference type="STRING" id="693.AKJ17_13160"/>
<dbReference type="InterPro" id="IPR039425">
    <property type="entry name" value="RNA_pol_sigma-70-like"/>
</dbReference>
<dbReference type="InterPro" id="IPR014284">
    <property type="entry name" value="RNA_pol_sigma-70_dom"/>
</dbReference>
<keyword evidence="2" id="KW-0805">Transcription regulation</keyword>
<dbReference type="RefSeq" id="WP_053396283.1">
    <property type="nucleotide sequence ID" value="NZ_LHPJ01000010.1"/>
</dbReference>
<accession>A0A0M0HLC6</accession>
<dbReference type="InterPro" id="IPR036388">
    <property type="entry name" value="WH-like_DNA-bd_sf"/>
</dbReference>